<dbReference type="GO" id="GO:0009506">
    <property type="term" value="C:plasmodesma"/>
    <property type="evidence" value="ECO:0007669"/>
    <property type="project" value="TreeGrafter"/>
</dbReference>
<evidence type="ECO:0000256" key="6">
    <source>
        <dbReference type="ARBA" id="ARBA00023157"/>
    </source>
</evidence>
<evidence type="ECO:0000256" key="5">
    <source>
        <dbReference type="ARBA" id="ARBA00022729"/>
    </source>
</evidence>
<evidence type="ECO:0000256" key="1">
    <source>
        <dbReference type="ARBA" id="ARBA00004613"/>
    </source>
</evidence>
<evidence type="ECO:0000256" key="4">
    <source>
        <dbReference type="ARBA" id="ARBA00022702"/>
    </source>
</evidence>
<dbReference type="GO" id="GO:0005179">
    <property type="term" value="F:hormone activity"/>
    <property type="evidence" value="ECO:0007669"/>
    <property type="project" value="UniProtKB-KW"/>
</dbReference>
<keyword evidence="9" id="KW-1185">Reference proteome</keyword>
<feature type="chain" id="PRO_5042176120" description="Rapid ALkalinization Factor" evidence="7">
    <location>
        <begin position="24"/>
        <end position="138"/>
    </location>
</feature>
<dbReference type="PANTHER" id="PTHR33136:SF6">
    <property type="entry name" value="PROTEIN RALF-LIKE 34"/>
    <property type="match status" value="1"/>
</dbReference>
<accession>A0AAD9XJR6</accession>
<sequence>MAFSGGLKLVLLVISMIMLAVEAQVDQVQTSFNLVAETVMEWPWTTMLPVYDHELVGAGDGDGDGDGDEEQDVGIDIGWRSLYRKAKHYYISYGALTANRVPCPARSGRSYYNHNCFKARHPANPYTRGCSTITHCRR</sequence>
<keyword evidence="3" id="KW-0964">Secreted</keyword>
<dbReference type="PANTHER" id="PTHR33136">
    <property type="entry name" value="RAPID ALKALINIZATION FACTOR-LIKE"/>
    <property type="match status" value="1"/>
</dbReference>
<protein>
    <recommendedName>
        <fullName evidence="10">Rapid ALkalinization Factor</fullName>
    </recommendedName>
</protein>
<proteinExistence type="inferred from homology"/>
<evidence type="ECO:0000313" key="9">
    <source>
        <dbReference type="Proteomes" id="UP001280121"/>
    </source>
</evidence>
<name>A0AAD9XJR6_9ROSI</name>
<keyword evidence="6" id="KW-1015">Disulfide bond</keyword>
<organism evidence="8 9">
    <name type="scientific">Dipteronia dyeriana</name>
    <dbReference type="NCBI Taxonomy" id="168575"/>
    <lineage>
        <taxon>Eukaryota</taxon>
        <taxon>Viridiplantae</taxon>
        <taxon>Streptophyta</taxon>
        <taxon>Embryophyta</taxon>
        <taxon>Tracheophyta</taxon>
        <taxon>Spermatophyta</taxon>
        <taxon>Magnoliopsida</taxon>
        <taxon>eudicotyledons</taxon>
        <taxon>Gunneridae</taxon>
        <taxon>Pentapetalae</taxon>
        <taxon>rosids</taxon>
        <taxon>malvids</taxon>
        <taxon>Sapindales</taxon>
        <taxon>Sapindaceae</taxon>
        <taxon>Hippocastanoideae</taxon>
        <taxon>Acereae</taxon>
        <taxon>Dipteronia</taxon>
    </lineage>
</organism>
<comment type="similarity">
    <text evidence="2">Belongs to the plant rapid alkalinization factor (RALF) family.</text>
</comment>
<dbReference type="GO" id="GO:0040008">
    <property type="term" value="P:regulation of growth"/>
    <property type="evidence" value="ECO:0007669"/>
    <property type="project" value="UniProtKB-ARBA"/>
</dbReference>
<dbReference type="GO" id="GO:0019722">
    <property type="term" value="P:calcium-mediated signaling"/>
    <property type="evidence" value="ECO:0007669"/>
    <property type="project" value="TreeGrafter"/>
</dbReference>
<reference evidence="8" key="1">
    <citation type="journal article" date="2023" name="Plant J.">
        <title>Genome sequences and population genomics provide insights into the demographic history, inbreeding, and mutation load of two 'living fossil' tree species of Dipteronia.</title>
        <authorList>
            <person name="Feng Y."/>
            <person name="Comes H.P."/>
            <person name="Chen J."/>
            <person name="Zhu S."/>
            <person name="Lu R."/>
            <person name="Zhang X."/>
            <person name="Li P."/>
            <person name="Qiu J."/>
            <person name="Olsen K.M."/>
            <person name="Qiu Y."/>
        </authorList>
    </citation>
    <scope>NUCLEOTIDE SEQUENCE</scope>
    <source>
        <strain evidence="8">KIB01</strain>
    </source>
</reference>
<evidence type="ECO:0000256" key="7">
    <source>
        <dbReference type="SAM" id="SignalP"/>
    </source>
</evidence>
<dbReference type="Proteomes" id="UP001280121">
    <property type="component" value="Unassembled WGS sequence"/>
</dbReference>
<keyword evidence="4" id="KW-0372">Hormone</keyword>
<dbReference type="Pfam" id="PF05498">
    <property type="entry name" value="RALF"/>
    <property type="match status" value="1"/>
</dbReference>
<evidence type="ECO:0000313" key="8">
    <source>
        <dbReference type="EMBL" id="KAK2660278.1"/>
    </source>
</evidence>
<evidence type="ECO:0000256" key="2">
    <source>
        <dbReference type="ARBA" id="ARBA00009178"/>
    </source>
</evidence>
<feature type="signal peptide" evidence="7">
    <location>
        <begin position="1"/>
        <end position="23"/>
    </location>
</feature>
<evidence type="ECO:0000256" key="3">
    <source>
        <dbReference type="ARBA" id="ARBA00022525"/>
    </source>
</evidence>
<dbReference type="EMBL" id="JANJYI010000002">
    <property type="protein sequence ID" value="KAK2660278.1"/>
    <property type="molecule type" value="Genomic_DNA"/>
</dbReference>
<dbReference type="AlphaFoldDB" id="A0AAD9XJR6"/>
<keyword evidence="5 7" id="KW-0732">Signal</keyword>
<comment type="caution">
    <text evidence="8">The sequence shown here is derived from an EMBL/GenBank/DDBJ whole genome shotgun (WGS) entry which is preliminary data.</text>
</comment>
<dbReference type="InterPro" id="IPR008801">
    <property type="entry name" value="RALF"/>
</dbReference>
<gene>
    <name evidence="8" type="ORF">Ddye_006811</name>
</gene>
<dbReference type="GO" id="GO:0005576">
    <property type="term" value="C:extracellular region"/>
    <property type="evidence" value="ECO:0007669"/>
    <property type="project" value="UniProtKB-SubCell"/>
</dbReference>
<evidence type="ECO:0008006" key="10">
    <source>
        <dbReference type="Google" id="ProtNLM"/>
    </source>
</evidence>
<comment type="subcellular location">
    <subcellularLocation>
        <location evidence="1">Secreted</location>
    </subcellularLocation>
</comment>